<name>A0ABU8XIX8_9BURK</name>
<keyword evidence="3" id="KW-1185">Reference proteome</keyword>
<dbReference type="Pfam" id="PF12802">
    <property type="entry name" value="MarR_2"/>
    <property type="match status" value="1"/>
</dbReference>
<dbReference type="Gene3D" id="1.10.10.10">
    <property type="entry name" value="Winged helix-like DNA-binding domain superfamily/Winged helix DNA-binding domain"/>
    <property type="match status" value="1"/>
</dbReference>
<reference evidence="2 3" key="1">
    <citation type="submission" date="2024-03" db="EMBL/GenBank/DDBJ databases">
        <title>Novel species of the genus Variovorax.</title>
        <authorList>
            <person name="Liu Q."/>
            <person name="Xin Y.-H."/>
        </authorList>
    </citation>
    <scope>NUCLEOTIDE SEQUENCE [LARGE SCALE GENOMIC DNA]</scope>
    <source>
        <strain evidence="2 3">KACC 18901</strain>
    </source>
</reference>
<evidence type="ECO:0000313" key="2">
    <source>
        <dbReference type="EMBL" id="MEJ8859832.1"/>
    </source>
</evidence>
<protein>
    <submittedName>
        <fullName evidence="2">MarR family transcriptional regulator</fullName>
    </submittedName>
</protein>
<comment type="caution">
    <text evidence="2">The sequence shown here is derived from an EMBL/GenBank/DDBJ whole genome shotgun (WGS) entry which is preliminary data.</text>
</comment>
<dbReference type="SMART" id="SM00347">
    <property type="entry name" value="HTH_MARR"/>
    <property type="match status" value="1"/>
</dbReference>
<accession>A0ABU8XIX8</accession>
<dbReference type="InterPro" id="IPR036388">
    <property type="entry name" value="WH-like_DNA-bd_sf"/>
</dbReference>
<evidence type="ECO:0000259" key="1">
    <source>
        <dbReference type="SMART" id="SM00347"/>
    </source>
</evidence>
<evidence type="ECO:0000313" key="3">
    <source>
        <dbReference type="Proteomes" id="UP001367030"/>
    </source>
</evidence>
<gene>
    <name evidence="2" type="ORF">WKW79_35135</name>
</gene>
<dbReference type="RefSeq" id="WP_340339864.1">
    <property type="nucleotide sequence ID" value="NZ_JBBKZS010000039.1"/>
</dbReference>
<dbReference type="InterPro" id="IPR036390">
    <property type="entry name" value="WH_DNA-bd_sf"/>
</dbReference>
<organism evidence="2 3">
    <name type="scientific">Variovorax robiniae</name>
    <dbReference type="NCBI Taxonomy" id="1836199"/>
    <lineage>
        <taxon>Bacteria</taxon>
        <taxon>Pseudomonadati</taxon>
        <taxon>Pseudomonadota</taxon>
        <taxon>Betaproteobacteria</taxon>
        <taxon>Burkholderiales</taxon>
        <taxon>Comamonadaceae</taxon>
        <taxon>Variovorax</taxon>
    </lineage>
</organism>
<sequence length="158" mass="17933">MSTVKKAGRLRAVEQPVITPLIGSLLRLPHEVMVGRIFESVQAHGFQVTLTELRVFLFPGPDGLRPAELSRRCNMTRQAMNYVLASLENQDLIERRDGPDLATRVVHLTDRGWRLIGQIRECVATVEGEWAALLGKRRMEDLRQTLHELSVQLGKIDR</sequence>
<dbReference type="Proteomes" id="UP001367030">
    <property type="component" value="Unassembled WGS sequence"/>
</dbReference>
<proteinExistence type="predicted"/>
<dbReference type="InterPro" id="IPR000835">
    <property type="entry name" value="HTH_MarR-typ"/>
</dbReference>
<feature type="domain" description="HTH marR-type" evidence="1">
    <location>
        <begin position="39"/>
        <end position="139"/>
    </location>
</feature>
<dbReference type="EMBL" id="JBBKZS010000039">
    <property type="protein sequence ID" value="MEJ8859832.1"/>
    <property type="molecule type" value="Genomic_DNA"/>
</dbReference>
<dbReference type="SUPFAM" id="SSF46785">
    <property type="entry name" value="Winged helix' DNA-binding domain"/>
    <property type="match status" value="1"/>
</dbReference>